<comment type="caution">
    <text evidence="1">The sequence shown here is derived from an EMBL/GenBank/DDBJ whole genome shotgun (WGS) entry which is preliminary data.</text>
</comment>
<name>A0A511RGQ7_9DEIN</name>
<dbReference type="RefSeq" id="WP_147145043.1">
    <property type="nucleotide sequence ID" value="NZ_BJXN01000002.1"/>
</dbReference>
<evidence type="ECO:0008006" key="3">
    <source>
        <dbReference type="Google" id="ProtNLM"/>
    </source>
</evidence>
<evidence type="ECO:0000313" key="1">
    <source>
        <dbReference type="EMBL" id="GEM88830.1"/>
    </source>
</evidence>
<reference evidence="1 2" key="1">
    <citation type="submission" date="2019-07" db="EMBL/GenBank/DDBJ databases">
        <title>Whole genome shotgun sequence of Oceanithermus desulfurans NBRC 100063.</title>
        <authorList>
            <person name="Hosoyama A."/>
            <person name="Uohara A."/>
            <person name="Ohji S."/>
            <person name="Ichikawa N."/>
        </authorList>
    </citation>
    <scope>NUCLEOTIDE SEQUENCE [LARGE SCALE GENOMIC DNA]</scope>
    <source>
        <strain evidence="1 2">NBRC 100063</strain>
    </source>
</reference>
<dbReference type="AlphaFoldDB" id="A0A511RGQ7"/>
<sequence length="139" mass="15209">MQQLAYGTRITIDARHLSLDGQEVEDRAAELAAAWPLGGGLRRHRIEDDGVTLAFLGSQGSLLLHAFPDEARLTVVAFTVGAVSAAAFVGRVEELFELGVYDLRRSRYGHFFPREEALLERVLLGERFLAKARAAATAS</sequence>
<gene>
    <name evidence="1" type="ORF">ODE01S_02640</name>
</gene>
<dbReference type="Proteomes" id="UP000321827">
    <property type="component" value="Unassembled WGS sequence"/>
</dbReference>
<organism evidence="1 2">
    <name type="scientific">Oceanithermus desulfurans NBRC 100063</name>
    <dbReference type="NCBI Taxonomy" id="1227550"/>
    <lineage>
        <taxon>Bacteria</taxon>
        <taxon>Thermotogati</taxon>
        <taxon>Deinococcota</taxon>
        <taxon>Deinococci</taxon>
        <taxon>Thermales</taxon>
        <taxon>Thermaceae</taxon>
        <taxon>Oceanithermus</taxon>
    </lineage>
</organism>
<dbReference type="OrthoDB" id="9831281at2"/>
<dbReference type="EMBL" id="BJXN01000002">
    <property type="protein sequence ID" value="GEM88830.1"/>
    <property type="molecule type" value="Genomic_DNA"/>
</dbReference>
<accession>A0A511RGQ7</accession>
<evidence type="ECO:0000313" key="2">
    <source>
        <dbReference type="Proteomes" id="UP000321827"/>
    </source>
</evidence>
<protein>
    <recommendedName>
        <fullName evidence="3">S-adenosylmethionine decarboxylase</fullName>
    </recommendedName>
</protein>
<proteinExistence type="predicted"/>